<dbReference type="Proteomes" id="UP001433268">
    <property type="component" value="Unassembled WGS sequence"/>
</dbReference>
<sequence length="342" mass="37049">MAGVLFTQYPLESGTPVGAPTNTLWLPPQTTPFTHRQSADSVCSASIRCYSNDDKSWCGPSYSYWGKDTLATTERYPECFPDGYYNLDFEPAAAFPGTECRAGWHTAWETTFRANSQEVSQAWCCPDDGDYQCGTSRFDNIQRTGATMRVCVSKVSDLTFAATTYTLVDPSATPAEVSRVGASTCFSTVPPERAWPYRIQVFPLQIPAQTASPTRAGSPESSPSSTTAAESDKGVTEGSAAALSKGQIAVITVGSIVFVSLVGAFILMLLRRRQRWQQQQIEARDDGRGRPELPVSDVPRAELEGHEMYPEMDGQRGPVEAPNTEAQGQIPCAEGGALTKGI</sequence>
<evidence type="ECO:0000313" key="4">
    <source>
        <dbReference type="Proteomes" id="UP001433268"/>
    </source>
</evidence>
<feature type="region of interest" description="Disordered" evidence="1">
    <location>
        <begin position="310"/>
        <end position="342"/>
    </location>
</feature>
<evidence type="ECO:0000313" key="3">
    <source>
        <dbReference type="EMBL" id="KAK8062592.1"/>
    </source>
</evidence>
<proteinExistence type="predicted"/>
<gene>
    <name evidence="3" type="ORF">PG997_014689</name>
</gene>
<keyword evidence="2" id="KW-0812">Transmembrane</keyword>
<feature type="compositionally biased region" description="Low complexity" evidence="1">
    <location>
        <begin position="218"/>
        <end position="229"/>
    </location>
</feature>
<evidence type="ECO:0000256" key="1">
    <source>
        <dbReference type="SAM" id="MobiDB-lite"/>
    </source>
</evidence>
<keyword evidence="2" id="KW-1133">Transmembrane helix</keyword>
<accession>A0ABR1UUM9</accession>
<organism evidence="3 4">
    <name type="scientific">Apiospora hydei</name>
    <dbReference type="NCBI Taxonomy" id="1337664"/>
    <lineage>
        <taxon>Eukaryota</taxon>
        <taxon>Fungi</taxon>
        <taxon>Dikarya</taxon>
        <taxon>Ascomycota</taxon>
        <taxon>Pezizomycotina</taxon>
        <taxon>Sordariomycetes</taxon>
        <taxon>Xylariomycetidae</taxon>
        <taxon>Amphisphaeriales</taxon>
        <taxon>Apiosporaceae</taxon>
        <taxon>Apiospora</taxon>
    </lineage>
</organism>
<dbReference type="GeneID" id="92052063"/>
<dbReference type="EMBL" id="JAQQWN010000010">
    <property type="protein sequence ID" value="KAK8062592.1"/>
    <property type="molecule type" value="Genomic_DNA"/>
</dbReference>
<name>A0ABR1UUM9_9PEZI</name>
<dbReference type="RefSeq" id="XP_066661191.1">
    <property type="nucleotide sequence ID" value="XM_066819003.1"/>
</dbReference>
<feature type="region of interest" description="Disordered" evidence="1">
    <location>
        <begin position="210"/>
        <end position="233"/>
    </location>
</feature>
<keyword evidence="4" id="KW-1185">Reference proteome</keyword>
<comment type="caution">
    <text evidence="3">The sequence shown here is derived from an EMBL/GenBank/DDBJ whole genome shotgun (WGS) entry which is preliminary data.</text>
</comment>
<evidence type="ECO:0000256" key="2">
    <source>
        <dbReference type="SAM" id="Phobius"/>
    </source>
</evidence>
<protein>
    <submittedName>
        <fullName evidence="3">Uncharacterized protein</fullName>
    </submittedName>
</protein>
<feature type="transmembrane region" description="Helical" evidence="2">
    <location>
        <begin position="248"/>
        <end position="270"/>
    </location>
</feature>
<reference evidence="3 4" key="1">
    <citation type="submission" date="2023-01" db="EMBL/GenBank/DDBJ databases">
        <title>Analysis of 21 Apiospora genomes using comparative genomics revels a genus with tremendous synthesis potential of carbohydrate active enzymes and secondary metabolites.</title>
        <authorList>
            <person name="Sorensen T."/>
        </authorList>
    </citation>
    <scope>NUCLEOTIDE SEQUENCE [LARGE SCALE GENOMIC DNA]</scope>
    <source>
        <strain evidence="3 4">CBS 114990</strain>
    </source>
</reference>
<keyword evidence="2" id="KW-0472">Membrane</keyword>